<dbReference type="InterPro" id="IPR005186">
    <property type="entry name" value="FlaG"/>
</dbReference>
<evidence type="ECO:0000313" key="3">
    <source>
        <dbReference type="Proteomes" id="UP000287410"/>
    </source>
</evidence>
<gene>
    <name evidence="2" type="ORF">CWE12_07955</name>
</gene>
<feature type="region of interest" description="Disordered" evidence="1">
    <location>
        <begin position="1"/>
        <end position="69"/>
    </location>
</feature>
<proteinExistence type="predicted"/>
<dbReference type="SUPFAM" id="SSF160214">
    <property type="entry name" value="FlaG-like"/>
    <property type="match status" value="1"/>
</dbReference>
<keyword evidence="3" id="KW-1185">Reference proteome</keyword>
<feature type="compositionally biased region" description="Polar residues" evidence="1">
    <location>
        <begin position="1"/>
        <end position="10"/>
    </location>
</feature>
<accession>A0ABY0BYQ6</accession>
<protein>
    <recommendedName>
        <fullName evidence="4">Flagellar biosynthesis protein FlaG</fullName>
    </recommendedName>
</protein>
<evidence type="ECO:0008006" key="4">
    <source>
        <dbReference type="Google" id="ProtNLM"/>
    </source>
</evidence>
<evidence type="ECO:0000256" key="1">
    <source>
        <dbReference type="SAM" id="MobiDB-lite"/>
    </source>
</evidence>
<evidence type="ECO:0000313" key="2">
    <source>
        <dbReference type="EMBL" id="RUO29895.1"/>
    </source>
</evidence>
<feature type="compositionally biased region" description="Basic and acidic residues" evidence="1">
    <location>
        <begin position="41"/>
        <end position="67"/>
    </location>
</feature>
<dbReference type="Pfam" id="PF03646">
    <property type="entry name" value="FlaG"/>
    <property type="match status" value="1"/>
</dbReference>
<reference evidence="2 3" key="1">
    <citation type="journal article" date="2018" name="Front. Microbiol.">
        <title>Genome-Based Analysis Reveals the Taxonomy and Diversity of the Family Idiomarinaceae.</title>
        <authorList>
            <person name="Liu Y."/>
            <person name="Lai Q."/>
            <person name="Shao Z."/>
        </authorList>
    </citation>
    <scope>NUCLEOTIDE SEQUENCE [LARGE SCALE GENOMIC DNA]</scope>
    <source>
        <strain evidence="2 3">GBSy1</strain>
    </source>
</reference>
<dbReference type="PANTHER" id="PTHR37166">
    <property type="entry name" value="PROTEIN FLAG"/>
    <property type="match status" value="1"/>
</dbReference>
<dbReference type="PANTHER" id="PTHR37166:SF1">
    <property type="entry name" value="PROTEIN FLAG"/>
    <property type="match status" value="1"/>
</dbReference>
<feature type="compositionally biased region" description="Low complexity" evidence="1">
    <location>
        <begin position="17"/>
        <end position="33"/>
    </location>
</feature>
<dbReference type="Proteomes" id="UP000287410">
    <property type="component" value="Unassembled WGS sequence"/>
</dbReference>
<comment type="caution">
    <text evidence="2">The sequence shown here is derived from an EMBL/GenBank/DDBJ whole genome shotgun (WGS) entry which is preliminary data.</text>
</comment>
<sequence length="149" mass="16870">MSIESMNSDSLPRIDSSEQNRTQAQQTQAQESNELNPRTIDSVREAIREQRTENSEQREMSQDELSKTAEQFVEVAQTLNRELQFSVNKDIDETVITVIDRNTGETVRQIPSEEIVRLAERVRELSASQGQSTQPEIDSATGFLVDSLV</sequence>
<organism evidence="2 3">
    <name type="scientific">Aliidiomarina sedimenti</name>
    <dbReference type="NCBI Taxonomy" id="1933879"/>
    <lineage>
        <taxon>Bacteria</taxon>
        <taxon>Pseudomonadati</taxon>
        <taxon>Pseudomonadota</taxon>
        <taxon>Gammaproteobacteria</taxon>
        <taxon>Alteromonadales</taxon>
        <taxon>Idiomarinaceae</taxon>
        <taxon>Aliidiomarina</taxon>
    </lineage>
</organism>
<dbReference type="RefSeq" id="WP_126789166.1">
    <property type="nucleotide sequence ID" value="NZ_PIPN01000003.1"/>
</dbReference>
<dbReference type="Gene3D" id="3.30.160.170">
    <property type="entry name" value="FlaG-like"/>
    <property type="match status" value="1"/>
</dbReference>
<dbReference type="InterPro" id="IPR035924">
    <property type="entry name" value="FlaG-like_sf"/>
</dbReference>
<dbReference type="EMBL" id="PIPN01000003">
    <property type="protein sequence ID" value="RUO29895.1"/>
    <property type="molecule type" value="Genomic_DNA"/>
</dbReference>
<name>A0ABY0BYQ6_9GAMM</name>